<reference evidence="2" key="1">
    <citation type="journal article" date="2023" name="Nat. Commun.">
        <title>Diploid and tetraploid genomes of Acorus and the evolution of monocots.</title>
        <authorList>
            <person name="Ma L."/>
            <person name="Liu K.W."/>
            <person name="Li Z."/>
            <person name="Hsiao Y.Y."/>
            <person name="Qi Y."/>
            <person name="Fu T."/>
            <person name="Tang G.D."/>
            <person name="Zhang D."/>
            <person name="Sun W.H."/>
            <person name="Liu D.K."/>
            <person name="Li Y."/>
            <person name="Chen G.Z."/>
            <person name="Liu X.D."/>
            <person name="Liao X.Y."/>
            <person name="Jiang Y.T."/>
            <person name="Yu X."/>
            <person name="Hao Y."/>
            <person name="Huang J."/>
            <person name="Zhao X.W."/>
            <person name="Ke S."/>
            <person name="Chen Y.Y."/>
            <person name="Wu W.L."/>
            <person name="Hsu J.L."/>
            <person name="Lin Y.F."/>
            <person name="Huang M.D."/>
            <person name="Li C.Y."/>
            <person name="Huang L."/>
            <person name="Wang Z.W."/>
            <person name="Zhao X."/>
            <person name="Zhong W.Y."/>
            <person name="Peng D.H."/>
            <person name="Ahmad S."/>
            <person name="Lan S."/>
            <person name="Zhang J.S."/>
            <person name="Tsai W.C."/>
            <person name="Van de Peer Y."/>
            <person name="Liu Z.J."/>
        </authorList>
    </citation>
    <scope>NUCLEOTIDE SEQUENCE</scope>
    <source>
        <strain evidence="2">SCP</strain>
    </source>
</reference>
<name>A0AAV9A0Y3_ACOGR</name>
<organism evidence="2 3">
    <name type="scientific">Acorus gramineus</name>
    <name type="common">Dwarf sweet flag</name>
    <dbReference type="NCBI Taxonomy" id="55184"/>
    <lineage>
        <taxon>Eukaryota</taxon>
        <taxon>Viridiplantae</taxon>
        <taxon>Streptophyta</taxon>
        <taxon>Embryophyta</taxon>
        <taxon>Tracheophyta</taxon>
        <taxon>Spermatophyta</taxon>
        <taxon>Magnoliopsida</taxon>
        <taxon>Liliopsida</taxon>
        <taxon>Acoraceae</taxon>
        <taxon>Acorus</taxon>
    </lineage>
</organism>
<feature type="compositionally biased region" description="Basic residues" evidence="1">
    <location>
        <begin position="23"/>
        <end position="40"/>
    </location>
</feature>
<feature type="region of interest" description="Disordered" evidence="1">
    <location>
        <begin position="1"/>
        <end position="40"/>
    </location>
</feature>
<feature type="compositionally biased region" description="Basic residues" evidence="1">
    <location>
        <begin position="1"/>
        <end position="13"/>
    </location>
</feature>
<gene>
    <name evidence="2" type="ORF">QJS04_geneDACA014718</name>
</gene>
<reference evidence="2" key="2">
    <citation type="submission" date="2023-06" db="EMBL/GenBank/DDBJ databases">
        <authorList>
            <person name="Ma L."/>
            <person name="Liu K.-W."/>
            <person name="Li Z."/>
            <person name="Hsiao Y.-Y."/>
            <person name="Qi Y."/>
            <person name="Fu T."/>
            <person name="Tang G."/>
            <person name="Zhang D."/>
            <person name="Sun W.-H."/>
            <person name="Liu D.-K."/>
            <person name="Li Y."/>
            <person name="Chen G.-Z."/>
            <person name="Liu X.-D."/>
            <person name="Liao X.-Y."/>
            <person name="Jiang Y.-T."/>
            <person name="Yu X."/>
            <person name="Hao Y."/>
            <person name="Huang J."/>
            <person name="Zhao X.-W."/>
            <person name="Ke S."/>
            <person name="Chen Y.-Y."/>
            <person name="Wu W.-L."/>
            <person name="Hsu J.-L."/>
            <person name="Lin Y.-F."/>
            <person name="Huang M.-D."/>
            <person name="Li C.-Y."/>
            <person name="Huang L."/>
            <person name="Wang Z.-W."/>
            <person name="Zhao X."/>
            <person name="Zhong W.-Y."/>
            <person name="Peng D.-H."/>
            <person name="Ahmad S."/>
            <person name="Lan S."/>
            <person name="Zhang J.-S."/>
            <person name="Tsai W.-C."/>
            <person name="Van De Peer Y."/>
            <person name="Liu Z.-J."/>
        </authorList>
    </citation>
    <scope>NUCLEOTIDE SEQUENCE</scope>
    <source>
        <strain evidence="2">SCP</strain>
        <tissue evidence="2">Leaves</tissue>
    </source>
</reference>
<sequence length="59" mass="6716">MKTKKRRGRAHLGRGKERGRFGGPRRTRDHLNRHHQHHHLLGLSSASSMAANQGGRIMI</sequence>
<evidence type="ECO:0000256" key="1">
    <source>
        <dbReference type="SAM" id="MobiDB-lite"/>
    </source>
</evidence>
<dbReference type="EMBL" id="JAUJYN010000056">
    <property type="protein sequence ID" value="KAK1257199.1"/>
    <property type="molecule type" value="Genomic_DNA"/>
</dbReference>
<dbReference type="Proteomes" id="UP001179952">
    <property type="component" value="Unassembled WGS sequence"/>
</dbReference>
<evidence type="ECO:0000313" key="3">
    <source>
        <dbReference type="Proteomes" id="UP001179952"/>
    </source>
</evidence>
<accession>A0AAV9A0Y3</accession>
<dbReference type="AlphaFoldDB" id="A0AAV9A0Y3"/>
<comment type="caution">
    <text evidence="2">The sequence shown here is derived from an EMBL/GenBank/DDBJ whole genome shotgun (WGS) entry which is preliminary data.</text>
</comment>
<protein>
    <submittedName>
        <fullName evidence="2">Uncharacterized protein</fullName>
    </submittedName>
</protein>
<proteinExistence type="predicted"/>
<evidence type="ECO:0000313" key="2">
    <source>
        <dbReference type="EMBL" id="KAK1257199.1"/>
    </source>
</evidence>
<keyword evidence="3" id="KW-1185">Reference proteome</keyword>